<dbReference type="InterPro" id="IPR035965">
    <property type="entry name" value="PAS-like_dom_sf"/>
</dbReference>
<dbReference type="SMART" id="SM00267">
    <property type="entry name" value="GGDEF"/>
    <property type="match status" value="1"/>
</dbReference>
<dbReference type="EMBL" id="JAWJAY010000006">
    <property type="protein sequence ID" value="MDV2886950.1"/>
    <property type="molecule type" value="Genomic_DNA"/>
</dbReference>
<dbReference type="PROSITE" id="PS50883">
    <property type="entry name" value="EAL"/>
    <property type="match status" value="1"/>
</dbReference>
<feature type="domain" description="PAC" evidence="2">
    <location>
        <begin position="84"/>
        <end position="136"/>
    </location>
</feature>
<dbReference type="FunFam" id="3.20.20.450:FF:000001">
    <property type="entry name" value="Cyclic di-GMP phosphodiesterase yahA"/>
    <property type="match status" value="1"/>
</dbReference>
<evidence type="ECO:0000259" key="2">
    <source>
        <dbReference type="PROSITE" id="PS50113"/>
    </source>
</evidence>
<accession>A0AAJ2U467</accession>
<dbReference type="Proteomes" id="UP001285636">
    <property type="component" value="Unassembled WGS sequence"/>
</dbReference>
<dbReference type="PROSITE" id="PS50112">
    <property type="entry name" value="PAS"/>
    <property type="match status" value="1"/>
</dbReference>
<dbReference type="Gene3D" id="3.20.20.450">
    <property type="entry name" value="EAL domain"/>
    <property type="match status" value="1"/>
</dbReference>
<dbReference type="AlphaFoldDB" id="A0AAJ2U467"/>
<dbReference type="SUPFAM" id="SSF55073">
    <property type="entry name" value="Nucleotide cyclase"/>
    <property type="match status" value="1"/>
</dbReference>
<dbReference type="InterPro" id="IPR000160">
    <property type="entry name" value="GGDEF_dom"/>
</dbReference>
<dbReference type="Pfam" id="PF00563">
    <property type="entry name" value="EAL"/>
    <property type="match status" value="1"/>
</dbReference>
<dbReference type="InterPro" id="IPR000700">
    <property type="entry name" value="PAS-assoc_C"/>
</dbReference>
<dbReference type="PANTHER" id="PTHR44757:SF2">
    <property type="entry name" value="BIOFILM ARCHITECTURE MAINTENANCE PROTEIN MBAA"/>
    <property type="match status" value="1"/>
</dbReference>
<dbReference type="InterPro" id="IPR035919">
    <property type="entry name" value="EAL_sf"/>
</dbReference>
<dbReference type="InterPro" id="IPR000014">
    <property type="entry name" value="PAS"/>
</dbReference>
<evidence type="ECO:0000259" key="1">
    <source>
        <dbReference type="PROSITE" id="PS50112"/>
    </source>
</evidence>
<evidence type="ECO:0000313" key="5">
    <source>
        <dbReference type="EMBL" id="MDV2886950.1"/>
    </source>
</evidence>
<dbReference type="PANTHER" id="PTHR44757">
    <property type="entry name" value="DIGUANYLATE CYCLASE DGCP"/>
    <property type="match status" value="1"/>
</dbReference>
<dbReference type="Gene3D" id="3.30.450.20">
    <property type="entry name" value="PAS domain"/>
    <property type="match status" value="1"/>
</dbReference>
<feature type="domain" description="PAS" evidence="1">
    <location>
        <begin position="9"/>
        <end position="69"/>
    </location>
</feature>
<dbReference type="CDD" id="cd01948">
    <property type="entry name" value="EAL"/>
    <property type="match status" value="1"/>
</dbReference>
<evidence type="ECO:0000313" key="6">
    <source>
        <dbReference type="Proteomes" id="UP001285636"/>
    </source>
</evidence>
<feature type="domain" description="GGDEF" evidence="4">
    <location>
        <begin position="233"/>
        <end position="365"/>
    </location>
</feature>
<dbReference type="SUPFAM" id="SSF141868">
    <property type="entry name" value="EAL domain-like"/>
    <property type="match status" value="1"/>
</dbReference>
<evidence type="ECO:0000259" key="4">
    <source>
        <dbReference type="PROSITE" id="PS50887"/>
    </source>
</evidence>
<dbReference type="CDD" id="cd01949">
    <property type="entry name" value="GGDEF"/>
    <property type="match status" value="1"/>
</dbReference>
<dbReference type="InterPro" id="IPR052155">
    <property type="entry name" value="Biofilm_reg_signaling"/>
</dbReference>
<dbReference type="SUPFAM" id="SSF55785">
    <property type="entry name" value="PYP-like sensor domain (PAS domain)"/>
    <property type="match status" value="1"/>
</dbReference>
<organism evidence="5 6">
    <name type="scientific">Alkalihalophilus pseudofirmus</name>
    <name type="common">Bacillus pseudofirmus</name>
    <dbReference type="NCBI Taxonomy" id="79885"/>
    <lineage>
        <taxon>Bacteria</taxon>
        <taxon>Bacillati</taxon>
        <taxon>Bacillota</taxon>
        <taxon>Bacilli</taxon>
        <taxon>Bacillales</taxon>
        <taxon>Bacillaceae</taxon>
        <taxon>Alkalihalophilus</taxon>
    </lineage>
</organism>
<dbReference type="Pfam" id="PF00990">
    <property type="entry name" value="GGDEF"/>
    <property type="match status" value="1"/>
</dbReference>
<comment type="caution">
    <text evidence="5">The sequence shown here is derived from an EMBL/GenBank/DDBJ whole genome shotgun (WGS) entry which is preliminary data.</text>
</comment>
<reference evidence="5" key="1">
    <citation type="submission" date="2023-10" db="EMBL/GenBank/DDBJ databases">
        <title>Screening of Alkalihalophilus pseudofirmusBZ-TG-HK211 and Its Alleviation of Salt Stress on Rapeseed Growth.</title>
        <authorList>
            <person name="Zhao B."/>
            <person name="Guo T."/>
        </authorList>
    </citation>
    <scope>NUCLEOTIDE SEQUENCE</scope>
    <source>
        <strain evidence="5">BZ-TG-HK211</strain>
    </source>
</reference>
<sequence length="634" mass="73070">MNSVLPVRDLSLTSHILHALNEASIIAITDNKGTITFVNDMFCKISKYDRDELLGQNHRMLKSSYHSSDFFVHLWRTISRGKVWRGEVKNKAKDGSFYWVHTTIVPFLDSRGKPYQYVSIRTDITERKCTEELLKRSLDQLANSNRKLLDHHHTPSQTTIHDDLGQSIDESMAAYPEIRQLMTQFNEMNIRINQARKRIEHQAYHDALTGLPNRYHIEEYLKRSIEYAKVNNSSLTLLYLDLDRFKLVNDLLGHQVGDLLLKEVAEKLSQTICENGMIGRQGGDEFLIVLEDMNEEEVRAIAGRILDCLSYPFVYAGKEFFISPSIGISMFPKDGNDIESMMKNADTAMYMAKERGKNNFQFYSSEPSSLLSRRHLLENKLRTALKNKEFILNYQPQVHLNSHELRGFEALIRWNNPELGLISPEEFIPIAEETGIITDIGTWVLKEACRQNKAWQEQGFVRVPVSINVSSQQFRDPEFVWNVLNVLKESKLHPQYLEIELTESTTHHFVHTVEKLQLIKQYGIKVAIDDFGTGYSSLSALDQLPIDILKIDRSFIKHILTNPNKAAIAKTIIDLGHNLDFKIIAEGIEESSQADFLNEHQCHIGQGFLFHPPLNPTDVTRHYQHLFNEIPFFN</sequence>
<dbReference type="InterPro" id="IPR001610">
    <property type="entry name" value="PAC"/>
</dbReference>
<dbReference type="SMART" id="SM00091">
    <property type="entry name" value="PAS"/>
    <property type="match status" value="1"/>
</dbReference>
<dbReference type="NCBIfam" id="TIGR00254">
    <property type="entry name" value="GGDEF"/>
    <property type="match status" value="1"/>
</dbReference>
<dbReference type="PROSITE" id="PS50113">
    <property type="entry name" value="PAC"/>
    <property type="match status" value="1"/>
</dbReference>
<dbReference type="NCBIfam" id="TIGR00229">
    <property type="entry name" value="sensory_box"/>
    <property type="match status" value="1"/>
</dbReference>
<dbReference type="RefSeq" id="WP_323467486.1">
    <property type="nucleotide sequence ID" value="NZ_CP144224.1"/>
</dbReference>
<dbReference type="SMART" id="SM00052">
    <property type="entry name" value="EAL"/>
    <property type="match status" value="1"/>
</dbReference>
<dbReference type="InterPro" id="IPR001633">
    <property type="entry name" value="EAL_dom"/>
</dbReference>
<dbReference type="FunFam" id="3.30.70.270:FF:000001">
    <property type="entry name" value="Diguanylate cyclase domain protein"/>
    <property type="match status" value="1"/>
</dbReference>
<dbReference type="SMART" id="SM00086">
    <property type="entry name" value="PAC"/>
    <property type="match status" value="1"/>
</dbReference>
<dbReference type="PROSITE" id="PS50887">
    <property type="entry name" value="GGDEF"/>
    <property type="match status" value="1"/>
</dbReference>
<proteinExistence type="predicted"/>
<name>A0AAJ2U467_ALKPS</name>
<dbReference type="InterPro" id="IPR043128">
    <property type="entry name" value="Rev_trsase/Diguanyl_cyclase"/>
</dbReference>
<dbReference type="CDD" id="cd00130">
    <property type="entry name" value="PAS"/>
    <property type="match status" value="1"/>
</dbReference>
<gene>
    <name evidence="5" type="ORF">RYX45_17280</name>
</gene>
<protein>
    <submittedName>
        <fullName evidence="5">EAL domain-containing protein</fullName>
    </submittedName>
</protein>
<dbReference type="Gene3D" id="3.30.70.270">
    <property type="match status" value="1"/>
</dbReference>
<feature type="domain" description="EAL" evidence="3">
    <location>
        <begin position="374"/>
        <end position="627"/>
    </location>
</feature>
<dbReference type="Pfam" id="PF13426">
    <property type="entry name" value="PAS_9"/>
    <property type="match status" value="1"/>
</dbReference>
<evidence type="ECO:0000259" key="3">
    <source>
        <dbReference type="PROSITE" id="PS50883"/>
    </source>
</evidence>
<dbReference type="InterPro" id="IPR029787">
    <property type="entry name" value="Nucleotide_cyclase"/>
</dbReference>